<keyword evidence="3 6" id="KW-0328">Glycosyltransferase</keyword>
<dbReference type="SUPFAM" id="SSF52418">
    <property type="entry name" value="Nucleoside phosphorylase/phosphoribosyltransferase catalytic domain"/>
    <property type="match status" value="1"/>
</dbReference>
<dbReference type="EMBL" id="MVCE01000006">
    <property type="protein sequence ID" value="PGF32052.1"/>
    <property type="molecule type" value="Genomic_DNA"/>
</dbReference>
<dbReference type="SMART" id="SM00941">
    <property type="entry name" value="PYNP_C"/>
    <property type="match status" value="1"/>
</dbReference>
<dbReference type="Pfam" id="PF02885">
    <property type="entry name" value="Glycos_trans_3N"/>
    <property type="match status" value="1"/>
</dbReference>
<dbReference type="InterPro" id="IPR013102">
    <property type="entry name" value="PYNP_C"/>
</dbReference>
<sequence length="429" mass="44692">MTSTYSVVDLIRAKREGQTLNSDQIAWLIRAYTDDIVADEQMSAMAMAVYFQGLDDAELSAWTTAMIKSGERMSFAGLSRPTVDKHSTGGVGDKITLPLAPLVAACGAAVPQLSGRGLGHTGGTLDKMEAIPGWRADLSHDEMVAQLEKVGAVICAAGPGLAPADKKLYALRDVTGTVESIPLIASSIMSKKIAEGTDSLVLDVKTGSGAFMKTDKDARELASRLVELGEAAGVRTTALLTHMDVPLGYACGNGIEVAESLEVLAGGGPADVVELTVALARHMVKVAGLDGIDPADVLASGQAMDVWRNMVRAQGGDPDAPLPMAHHTQDIVATEAGVITGIDAMSVGLAAWRLGAGRARKEDPVQAAAGIMLRVRPGDRVVTGQPLATLLTDTPDSIARAEDAMTNAFTVGQTFQPQDIVIDTVVAQS</sequence>
<dbReference type="EMBL" id="CP031442">
    <property type="protein sequence ID" value="AXM05820.1"/>
    <property type="molecule type" value="Genomic_DNA"/>
</dbReference>
<dbReference type="NCBIfam" id="NF004490">
    <property type="entry name" value="PRK05820.1"/>
    <property type="match status" value="1"/>
</dbReference>
<dbReference type="OMA" id="QMVASIM"/>
<evidence type="ECO:0000313" key="6">
    <source>
        <dbReference type="EMBL" id="AXM05820.1"/>
    </source>
</evidence>
<evidence type="ECO:0000256" key="2">
    <source>
        <dbReference type="ARBA" id="ARBA00011738"/>
    </source>
</evidence>
<dbReference type="InterPro" id="IPR000053">
    <property type="entry name" value="Thymidine/pyrmidine_PPase"/>
</dbReference>
<dbReference type="PROSITE" id="PS00647">
    <property type="entry name" value="THYMID_PHOSPHORYLASE"/>
    <property type="match status" value="1"/>
</dbReference>
<dbReference type="InterPro" id="IPR017459">
    <property type="entry name" value="Glycosyl_Trfase_fam3_N_dom"/>
</dbReference>
<dbReference type="NCBIfam" id="TIGR02644">
    <property type="entry name" value="Y_phosphoryl"/>
    <property type="match status" value="1"/>
</dbReference>
<dbReference type="EC" id="2.4.2.4" evidence="6"/>
<comment type="similarity">
    <text evidence="1">Belongs to the thymidine/pyrimidine-nucleoside phosphorylase family.</text>
</comment>
<dbReference type="SUPFAM" id="SSF47648">
    <property type="entry name" value="Nucleoside phosphorylase/phosphoribosyltransferase N-terminal domain"/>
    <property type="match status" value="1"/>
</dbReference>
<evidence type="ECO:0000313" key="8">
    <source>
        <dbReference type="Proteomes" id="UP000226191"/>
    </source>
</evidence>
<dbReference type="Gene3D" id="3.90.1170.30">
    <property type="entry name" value="Pyrimidine nucleoside phosphorylase-like, C-terminal domain"/>
    <property type="match status" value="1"/>
</dbReference>
<feature type="domain" description="Pyrimidine nucleoside phosphorylase C-terminal" evidence="5">
    <location>
        <begin position="338"/>
        <end position="412"/>
    </location>
</feature>
<dbReference type="Pfam" id="PF07831">
    <property type="entry name" value="PYNP_C"/>
    <property type="match status" value="1"/>
</dbReference>
<accession>A0A2B7ISX8</accession>
<organism evidence="7 8">
    <name type="scientific">Cutibacterium acnes</name>
    <name type="common">Propionibacterium acnes</name>
    <dbReference type="NCBI Taxonomy" id="1747"/>
    <lineage>
        <taxon>Bacteria</taxon>
        <taxon>Bacillati</taxon>
        <taxon>Actinomycetota</taxon>
        <taxon>Actinomycetes</taxon>
        <taxon>Propionibacteriales</taxon>
        <taxon>Propionibacteriaceae</taxon>
        <taxon>Cutibacterium</taxon>
    </lineage>
</organism>
<dbReference type="Proteomes" id="UP000226191">
    <property type="component" value="Unassembled WGS sequence"/>
</dbReference>
<dbReference type="GO" id="GO:0006206">
    <property type="term" value="P:pyrimidine nucleobase metabolic process"/>
    <property type="evidence" value="ECO:0007669"/>
    <property type="project" value="InterPro"/>
</dbReference>
<name>A0A2B7ISX8_CUTAC</name>
<evidence type="ECO:0000256" key="3">
    <source>
        <dbReference type="ARBA" id="ARBA00022676"/>
    </source>
</evidence>
<dbReference type="InterPro" id="IPR035902">
    <property type="entry name" value="Nuc_phospho_transferase"/>
</dbReference>
<dbReference type="SUPFAM" id="SSF54680">
    <property type="entry name" value="Pyrimidine nucleoside phosphorylase C-terminal domain"/>
    <property type="match status" value="1"/>
</dbReference>
<reference evidence="7 8" key="1">
    <citation type="submission" date="2017-02" db="EMBL/GenBank/DDBJ databases">
        <title>Prevalence of linear plasmids in Cutibacterium acnes isolates obtained from cancerous prostatic tissue.</title>
        <authorList>
            <person name="Davidsson S."/>
            <person name="Bruggemann H."/>
        </authorList>
    </citation>
    <scope>NUCLEOTIDE SEQUENCE [LARGE SCALE GENOMIC DNA]</scope>
    <source>
        <strain evidence="7 8">11-78</strain>
    </source>
</reference>
<dbReference type="PANTHER" id="PTHR10515">
    <property type="entry name" value="THYMIDINE PHOSPHORYLASE"/>
    <property type="match status" value="1"/>
</dbReference>
<dbReference type="Gene3D" id="1.20.970.10">
    <property type="entry name" value="Transferase, Pyrimidine Nucleoside Phosphorylase, Chain C"/>
    <property type="match status" value="1"/>
</dbReference>
<evidence type="ECO:0000313" key="9">
    <source>
        <dbReference type="Proteomes" id="UP000256621"/>
    </source>
</evidence>
<dbReference type="InterPro" id="IPR036320">
    <property type="entry name" value="Glycosyl_Trfase_fam3_N_dom_sf"/>
</dbReference>
<dbReference type="GO" id="GO:0006213">
    <property type="term" value="P:pyrimidine nucleoside metabolic process"/>
    <property type="evidence" value="ECO:0007669"/>
    <property type="project" value="InterPro"/>
</dbReference>
<dbReference type="Proteomes" id="UP000256621">
    <property type="component" value="Chromosome"/>
</dbReference>
<evidence type="ECO:0000259" key="5">
    <source>
        <dbReference type="SMART" id="SM00941"/>
    </source>
</evidence>
<dbReference type="InterPro" id="IPR000312">
    <property type="entry name" value="Glycosyl_Trfase_fam3"/>
</dbReference>
<dbReference type="InterPro" id="IPR017872">
    <property type="entry name" value="Pyrmidine_PPase_CS"/>
</dbReference>
<dbReference type="GO" id="GO:0009032">
    <property type="term" value="F:thymidine phosphorylase activity"/>
    <property type="evidence" value="ECO:0007669"/>
    <property type="project" value="UniProtKB-EC"/>
</dbReference>
<dbReference type="PANTHER" id="PTHR10515:SF0">
    <property type="entry name" value="THYMIDINE PHOSPHORYLASE"/>
    <property type="match status" value="1"/>
</dbReference>
<evidence type="ECO:0000313" key="7">
    <source>
        <dbReference type="EMBL" id="PGF32052.1"/>
    </source>
</evidence>
<comment type="subunit">
    <text evidence="2">Homodimer.</text>
</comment>
<dbReference type="GO" id="GO:0005829">
    <property type="term" value="C:cytosol"/>
    <property type="evidence" value="ECO:0007669"/>
    <property type="project" value="TreeGrafter"/>
</dbReference>
<dbReference type="Pfam" id="PF00591">
    <property type="entry name" value="Glycos_transf_3"/>
    <property type="match status" value="1"/>
</dbReference>
<dbReference type="GeneID" id="92857344"/>
<dbReference type="GO" id="GO:0004645">
    <property type="term" value="F:1,4-alpha-oligoglucan phosphorylase activity"/>
    <property type="evidence" value="ECO:0007669"/>
    <property type="project" value="InterPro"/>
</dbReference>
<proteinExistence type="inferred from homology"/>
<evidence type="ECO:0000256" key="1">
    <source>
        <dbReference type="ARBA" id="ARBA00006915"/>
    </source>
</evidence>
<dbReference type="PIRSF" id="PIRSF000478">
    <property type="entry name" value="TP_PyNP"/>
    <property type="match status" value="1"/>
</dbReference>
<dbReference type="InterPro" id="IPR018090">
    <property type="entry name" value="Pyrmidine_PPas_bac/euk"/>
</dbReference>
<dbReference type="OrthoDB" id="9763887at2"/>
<evidence type="ECO:0000256" key="4">
    <source>
        <dbReference type="ARBA" id="ARBA00022679"/>
    </source>
</evidence>
<dbReference type="RefSeq" id="WP_002516498.1">
    <property type="nucleotide sequence ID" value="NZ_AP019664.1"/>
</dbReference>
<keyword evidence="4 6" id="KW-0808">Transferase</keyword>
<dbReference type="InterPro" id="IPR036566">
    <property type="entry name" value="PYNP-like_C_sf"/>
</dbReference>
<dbReference type="FunFam" id="3.40.1030.10:FF:000001">
    <property type="entry name" value="Thymidine phosphorylase"/>
    <property type="match status" value="1"/>
</dbReference>
<reference evidence="6 9" key="2">
    <citation type="submission" date="2018-08" db="EMBL/GenBank/DDBJ databases">
        <title>Genome sequencing of Cutibacterium acnes KCOM 1315.</title>
        <authorList>
            <person name="Kook J.-K."/>
            <person name="Park S.-N."/>
            <person name="Lim Y.K."/>
        </authorList>
    </citation>
    <scope>NUCLEOTIDE SEQUENCE [LARGE SCALE GENOMIC DNA]</scope>
    <source>
        <strain evidence="6 9">KCOM 1315</strain>
    </source>
</reference>
<gene>
    <name evidence="7" type="ORF">B1B09_11340</name>
    <name evidence="6" type="ORF">DXN06_00525</name>
</gene>
<protein>
    <submittedName>
        <fullName evidence="7">Thymidine phosphorylase</fullName>
        <ecNumber evidence="6">2.4.2.4</ecNumber>
    </submittedName>
</protein>
<dbReference type="AlphaFoldDB" id="A0A2B7ISX8"/>
<dbReference type="Gene3D" id="3.40.1030.10">
    <property type="entry name" value="Nucleoside phosphorylase/phosphoribosyltransferase catalytic domain"/>
    <property type="match status" value="1"/>
</dbReference>